<evidence type="ECO:0000313" key="2">
    <source>
        <dbReference type="Proteomes" id="UP001214250"/>
    </source>
</evidence>
<gene>
    <name evidence="1" type="ORF">PQO03_01665</name>
</gene>
<dbReference type="Proteomes" id="UP001214250">
    <property type="component" value="Chromosome 1"/>
</dbReference>
<dbReference type="PROSITE" id="PS51257">
    <property type="entry name" value="PROKAR_LIPOPROTEIN"/>
    <property type="match status" value="1"/>
</dbReference>
<evidence type="ECO:0008006" key="3">
    <source>
        <dbReference type="Google" id="ProtNLM"/>
    </source>
</evidence>
<keyword evidence="2" id="KW-1185">Reference proteome</keyword>
<protein>
    <recommendedName>
        <fullName evidence="3">Lipoprotein</fullName>
    </recommendedName>
</protein>
<organism evidence="1 2">
    <name type="scientific">Lentisphaera profundi</name>
    <dbReference type="NCBI Taxonomy" id="1658616"/>
    <lineage>
        <taxon>Bacteria</taxon>
        <taxon>Pseudomonadati</taxon>
        <taxon>Lentisphaerota</taxon>
        <taxon>Lentisphaeria</taxon>
        <taxon>Lentisphaerales</taxon>
        <taxon>Lentisphaeraceae</taxon>
        <taxon>Lentisphaera</taxon>
    </lineage>
</organism>
<accession>A0ABY7VTN6</accession>
<reference evidence="1 2" key="1">
    <citation type="submission" date="2023-02" db="EMBL/GenBank/DDBJ databases">
        <title>Genome sequence of Lentisphaera profundi SAORIC-696.</title>
        <authorList>
            <person name="Kim e."/>
            <person name="Cho J.-C."/>
            <person name="Choi A."/>
            <person name="Kang I."/>
        </authorList>
    </citation>
    <scope>NUCLEOTIDE SEQUENCE [LARGE SCALE GENOMIC DNA]</scope>
    <source>
        <strain evidence="1 2">SAORIC-696</strain>
    </source>
</reference>
<dbReference type="RefSeq" id="WP_274150739.1">
    <property type="nucleotide sequence ID" value="NZ_CP117811.1"/>
</dbReference>
<dbReference type="InterPro" id="IPR017853">
    <property type="entry name" value="GH"/>
</dbReference>
<dbReference type="EMBL" id="CP117811">
    <property type="protein sequence ID" value="WDE96674.1"/>
    <property type="molecule type" value="Genomic_DNA"/>
</dbReference>
<proteinExistence type="predicted"/>
<evidence type="ECO:0000313" key="1">
    <source>
        <dbReference type="EMBL" id="WDE96674.1"/>
    </source>
</evidence>
<sequence>MRYFLIIALTSILFSCDQKGIFYAEQNLKKHEAPKAQTQTAQEESETLLSQLIAPQQPHALKREELNPKIHGNTPPLLWTSRHATQDLGSDIIKLSLSDKTLQKQGFTVEKNISLSEIAKHTVIKQSLDLNYSLAFFWAHGKTLFKYYNPAKNEAIYQEFFEFTSYLLKNYNDSGKTFMIGNWEGDWLMGAKHLQKNEDISQEQIQKMINWLNIRGKAIEDAKNAVAHKNVNVYFYAEVNLVRMSRTSGSKRMTNSVLPHCKHLDYVSISSYETQNITAWRRPHTEKSLKSDLYTDLDYVENLLAPRPGLKGRRVGIGEIGYPLVHVMNTYKVSEAKAEIIQARLALLSAQVNLEWGTPFWLWWGIHHNEENNLKKYSDHKFKGFGIIDQATGQKTRLWHEFYDYNKWANTQNTSNSKRFRKNAITWLKSRVHKLDNEISKTILFTNK</sequence>
<name>A0ABY7VTN6_9BACT</name>
<dbReference type="SUPFAM" id="SSF51445">
    <property type="entry name" value="(Trans)glycosidases"/>
    <property type="match status" value="1"/>
</dbReference>